<dbReference type="Proteomes" id="UP000620262">
    <property type="component" value="Unassembled WGS sequence"/>
</dbReference>
<protein>
    <submittedName>
        <fullName evidence="2">Death-on-curing protein</fullName>
    </submittedName>
</protein>
<dbReference type="SUPFAM" id="SSF140931">
    <property type="entry name" value="Fic-like"/>
    <property type="match status" value="1"/>
</dbReference>
<sequence>MAFKFLSRRLVEQLHAMQIDRFGGLAGLRDEGSLESALGRPVNKANYGCDDIVELAAAYLFGLARNRAFLDGNKRIAIVSCGVFLLRHGYSIETTDARLYTFVMGVAAGEIDEDGATRFLRDHAIPLTP</sequence>
<dbReference type="InterPro" id="IPR036597">
    <property type="entry name" value="Fido-like_dom_sf"/>
</dbReference>
<dbReference type="PROSITE" id="PS51459">
    <property type="entry name" value="FIDO"/>
    <property type="match status" value="1"/>
</dbReference>
<dbReference type="Gene3D" id="1.20.120.1870">
    <property type="entry name" value="Fic/DOC protein, Fido domain"/>
    <property type="match status" value="1"/>
</dbReference>
<dbReference type="Pfam" id="PF02661">
    <property type="entry name" value="Fic"/>
    <property type="match status" value="1"/>
</dbReference>
<evidence type="ECO:0000259" key="1">
    <source>
        <dbReference type="PROSITE" id="PS51459"/>
    </source>
</evidence>
<dbReference type="InterPro" id="IPR053737">
    <property type="entry name" value="Type_II_TA_Toxin"/>
</dbReference>
<dbReference type="RefSeq" id="WP_192727545.1">
    <property type="nucleotide sequence ID" value="NZ_BAAAVL010000003.1"/>
</dbReference>
<dbReference type="PANTHER" id="PTHR39426">
    <property type="entry name" value="HOMOLOGY TO DEATH-ON-CURING PROTEIN OF PHAGE P1"/>
    <property type="match status" value="1"/>
</dbReference>
<proteinExistence type="predicted"/>
<name>A0ABR9IJJ7_RHIVS</name>
<reference evidence="2 3" key="1">
    <citation type="submission" date="2020-10" db="EMBL/GenBank/DDBJ databases">
        <title>Sequencing the genomes of 1000 actinobacteria strains.</title>
        <authorList>
            <person name="Klenk H.-P."/>
        </authorList>
    </citation>
    <scope>NUCLEOTIDE SEQUENCE [LARGE SCALE GENOMIC DNA]</scope>
    <source>
        <strain evidence="2 3">DSM 7307</strain>
    </source>
</reference>
<dbReference type="PANTHER" id="PTHR39426:SF1">
    <property type="entry name" value="HOMOLOGY TO DEATH-ON-CURING PROTEIN OF PHAGE P1"/>
    <property type="match status" value="1"/>
</dbReference>
<dbReference type="InterPro" id="IPR003812">
    <property type="entry name" value="Fido"/>
</dbReference>
<accession>A0ABR9IJJ7</accession>
<dbReference type="EMBL" id="JADBEC010000001">
    <property type="protein sequence ID" value="MBE1503353.1"/>
    <property type="molecule type" value="Genomic_DNA"/>
</dbReference>
<keyword evidence="3" id="KW-1185">Reference proteome</keyword>
<dbReference type="NCBIfam" id="TIGR01550">
    <property type="entry name" value="DOC_P1"/>
    <property type="match status" value="1"/>
</dbReference>
<organism evidence="2 3">
    <name type="scientific">Rhizobium viscosum</name>
    <name type="common">Arthrobacter viscosus</name>
    <dbReference type="NCBI Taxonomy" id="1673"/>
    <lineage>
        <taxon>Bacteria</taxon>
        <taxon>Pseudomonadati</taxon>
        <taxon>Pseudomonadota</taxon>
        <taxon>Alphaproteobacteria</taxon>
        <taxon>Hyphomicrobiales</taxon>
        <taxon>Rhizobiaceae</taxon>
        <taxon>Rhizobium/Agrobacterium group</taxon>
        <taxon>Rhizobium</taxon>
    </lineage>
</organism>
<gene>
    <name evidence="2" type="ORF">H4W29_000534</name>
</gene>
<feature type="domain" description="Fido" evidence="1">
    <location>
        <begin position="6"/>
        <end position="122"/>
    </location>
</feature>
<evidence type="ECO:0000313" key="2">
    <source>
        <dbReference type="EMBL" id="MBE1503353.1"/>
    </source>
</evidence>
<dbReference type="InterPro" id="IPR006440">
    <property type="entry name" value="Doc"/>
</dbReference>
<dbReference type="PIRSF" id="PIRSF018297">
    <property type="entry name" value="Doc"/>
    <property type="match status" value="1"/>
</dbReference>
<evidence type="ECO:0000313" key="3">
    <source>
        <dbReference type="Proteomes" id="UP000620262"/>
    </source>
</evidence>
<comment type="caution">
    <text evidence="2">The sequence shown here is derived from an EMBL/GenBank/DDBJ whole genome shotgun (WGS) entry which is preliminary data.</text>
</comment>